<name>X0VII9_9ZZZZ</name>
<dbReference type="InterPro" id="IPR013736">
    <property type="entry name" value="Xaa-Pro_dipept_C"/>
</dbReference>
<dbReference type="AlphaFoldDB" id="X0VII9"/>
<dbReference type="NCBIfam" id="TIGR00976">
    <property type="entry name" value="CocE_NonD"/>
    <property type="match status" value="1"/>
</dbReference>
<proteinExistence type="predicted"/>
<dbReference type="SUPFAM" id="SSF49785">
    <property type="entry name" value="Galactose-binding domain-like"/>
    <property type="match status" value="1"/>
</dbReference>
<sequence>YTQDITIGMTREYMTDDQRFAARRPDVLVYQTEALEEEITLAGPILADLWVSTSGTASDWIVKIIDVLPDTTTDHEDLPRGMHMGGYQMMVRSEVIRGRFRNSPEHSEPFKPNRPTKVSFSLQDVLHTFLKGHRIMVQVQSTWFPLVDRNPQKYVDNIFKAEESDFIKATQRVYRSQKHPSHLQVGILPAEEQ</sequence>
<comment type="caution">
    <text evidence="2">The sequence shown here is derived from an EMBL/GenBank/DDBJ whole genome shotgun (WGS) entry which is preliminary data.</text>
</comment>
<dbReference type="GO" id="GO:0008239">
    <property type="term" value="F:dipeptidyl-peptidase activity"/>
    <property type="evidence" value="ECO:0007669"/>
    <property type="project" value="InterPro"/>
</dbReference>
<dbReference type="Gene3D" id="2.60.120.260">
    <property type="entry name" value="Galactose-binding domain-like"/>
    <property type="match status" value="1"/>
</dbReference>
<gene>
    <name evidence="2" type="ORF">S01H1_46999</name>
</gene>
<feature type="non-terminal residue" evidence="2">
    <location>
        <position position="1"/>
    </location>
</feature>
<dbReference type="SMART" id="SM00939">
    <property type="entry name" value="PepX_C"/>
    <property type="match status" value="1"/>
</dbReference>
<organism evidence="2">
    <name type="scientific">marine sediment metagenome</name>
    <dbReference type="NCBI Taxonomy" id="412755"/>
    <lineage>
        <taxon>unclassified sequences</taxon>
        <taxon>metagenomes</taxon>
        <taxon>ecological metagenomes</taxon>
    </lineage>
</organism>
<evidence type="ECO:0000313" key="2">
    <source>
        <dbReference type="EMBL" id="GAG18070.1"/>
    </source>
</evidence>
<reference evidence="2" key="1">
    <citation type="journal article" date="2014" name="Front. Microbiol.">
        <title>High frequency of phylogenetically diverse reductive dehalogenase-homologous genes in deep subseafloor sedimentary metagenomes.</title>
        <authorList>
            <person name="Kawai M."/>
            <person name="Futagami T."/>
            <person name="Toyoda A."/>
            <person name="Takaki Y."/>
            <person name="Nishi S."/>
            <person name="Hori S."/>
            <person name="Arai W."/>
            <person name="Tsubouchi T."/>
            <person name="Morono Y."/>
            <person name="Uchiyama I."/>
            <person name="Ito T."/>
            <person name="Fujiyama A."/>
            <person name="Inagaki F."/>
            <person name="Takami H."/>
        </authorList>
    </citation>
    <scope>NUCLEOTIDE SEQUENCE</scope>
    <source>
        <strain evidence="2">Expedition CK06-06</strain>
    </source>
</reference>
<evidence type="ECO:0000259" key="1">
    <source>
        <dbReference type="SMART" id="SM00939"/>
    </source>
</evidence>
<dbReference type="InterPro" id="IPR008979">
    <property type="entry name" value="Galactose-bd-like_sf"/>
</dbReference>
<protein>
    <recommendedName>
        <fullName evidence="1">Xaa-Pro dipeptidyl-peptidase C-terminal domain-containing protein</fullName>
    </recommendedName>
</protein>
<accession>X0VII9</accession>
<dbReference type="InterPro" id="IPR005674">
    <property type="entry name" value="CocE/Ser_esterase"/>
</dbReference>
<dbReference type="EMBL" id="BARS01030114">
    <property type="protein sequence ID" value="GAG18070.1"/>
    <property type="molecule type" value="Genomic_DNA"/>
</dbReference>
<feature type="domain" description="Xaa-Pro dipeptidyl-peptidase C-terminal" evidence="1">
    <location>
        <begin position="1"/>
        <end position="184"/>
    </location>
</feature>
<dbReference type="Pfam" id="PF08530">
    <property type="entry name" value="PepX_C"/>
    <property type="match status" value="1"/>
</dbReference>